<dbReference type="InterPro" id="IPR001305">
    <property type="entry name" value="HSP_DnaJ_Cys-rich_dom"/>
</dbReference>
<dbReference type="Gene3D" id="1.10.287.110">
    <property type="entry name" value="DnaJ domain"/>
    <property type="match status" value="1"/>
</dbReference>
<dbReference type="InterPro" id="IPR001623">
    <property type="entry name" value="DnaJ_domain"/>
</dbReference>
<evidence type="ECO:0000313" key="10">
    <source>
        <dbReference type="EMBL" id="KDE07289.1"/>
    </source>
</evidence>
<protein>
    <recommendedName>
        <fullName evidence="13">DnaJ like subfamily A member 2</fullName>
    </recommendedName>
</protein>
<feature type="compositionally biased region" description="Basic and acidic residues" evidence="7">
    <location>
        <begin position="393"/>
        <end position="415"/>
    </location>
</feature>
<dbReference type="Gene3D" id="2.10.230.10">
    <property type="entry name" value="Heat shock protein DnaJ, cysteine-rich domain"/>
    <property type="match status" value="1"/>
</dbReference>
<dbReference type="Proteomes" id="UP000017200">
    <property type="component" value="Unassembled WGS sequence"/>
</dbReference>
<keyword evidence="3 6" id="KW-0863">Zinc-finger</keyword>
<dbReference type="InterPro" id="IPR018253">
    <property type="entry name" value="DnaJ_domain_CS"/>
</dbReference>
<accession>U5H5D4</accession>
<evidence type="ECO:0008006" key="13">
    <source>
        <dbReference type="Google" id="ProtNLM"/>
    </source>
</evidence>
<dbReference type="Pfam" id="PF01556">
    <property type="entry name" value="DnaJ_C"/>
    <property type="match status" value="1"/>
</dbReference>
<feature type="zinc finger region" description="CR-type" evidence="6">
    <location>
        <begin position="148"/>
        <end position="232"/>
    </location>
</feature>
<keyword evidence="12" id="KW-1185">Reference proteome</keyword>
<feature type="compositionally biased region" description="Basic and acidic residues" evidence="7">
    <location>
        <begin position="72"/>
        <end position="81"/>
    </location>
</feature>
<dbReference type="PANTHER" id="PTHR43888">
    <property type="entry name" value="DNAJ-LIKE-2, ISOFORM A-RELATED"/>
    <property type="match status" value="1"/>
</dbReference>
<dbReference type="STRING" id="683840.U5H5D4"/>
<dbReference type="GO" id="GO:0030544">
    <property type="term" value="F:Hsp70 protein binding"/>
    <property type="evidence" value="ECO:0007669"/>
    <property type="project" value="InterPro"/>
</dbReference>
<evidence type="ECO:0000313" key="12">
    <source>
        <dbReference type="Proteomes" id="UP000017200"/>
    </source>
</evidence>
<dbReference type="EMBL" id="AEIJ01000243">
    <property type="status" value="NOT_ANNOTATED_CDS"/>
    <property type="molecule type" value="Genomic_DNA"/>
</dbReference>
<feature type="region of interest" description="Disordered" evidence="7">
    <location>
        <begin position="72"/>
        <end position="135"/>
    </location>
</feature>
<dbReference type="Pfam" id="PF00226">
    <property type="entry name" value="DnaJ"/>
    <property type="match status" value="1"/>
</dbReference>
<dbReference type="GO" id="GO:0008270">
    <property type="term" value="F:zinc ion binding"/>
    <property type="evidence" value="ECO:0007669"/>
    <property type="project" value="UniProtKB-KW"/>
</dbReference>
<feature type="compositionally biased region" description="Acidic residues" evidence="7">
    <location>
        <begin position="428"/>
        <end position="439"/>
    </location>
</feature>
<dbReference type="PROSITE" id="PS00636">
    <property type="entry name" value="DNAJ_1"/>
    <property type="match status" value="1"/>
</dbReference>
<sequence>MPTVVDETYYKLLKVSSSASGDEIRKAYRKLSLIHHPDRQAAKVDEKGNPIPVNHSQFQEIQQAYECLSDPEKRDEYDRYGKNGGGRSGGMPDMDDLFEHMFGGGRGGRGMPRGGGGGGPNGQRQKKPQPARSSQVELAISMEDCYNGAQKTIQVERVRKCVTCKGSGARPNTKRRQCATCKGSGISYAMRVAGPFMTRQEIDCPDCDGQGYRIRAQDACRKCHGKKTTLEKVRKTFDVERGMTPGDKIVLRGEGDESPDSSAPGNLIIFLTPIAHPTFKLSPPTYTHAPHNLTTKLSLTLSESILGFHRLIIQHLDGRGLVVHQPAPGEKGWRVLKSGDKVLVKGEGMWKQGEVGDLVLEIEVEMPDEAWAMKIRDEKRALDDLERLLPNKRQDVEHPQNTKEVKLAEYVEGTRARSTGGYRRATESDEDEDEDEDEFGPSCHQQ</sequence>
<dbReference type="GO" id="GO:0006457">
    <property type="term" value="P:protein folding"/>
    <property type="evidence" value="ECO:0007669"/>
    <property type="project" value="InterPro"/>
</dbReference>
<dbReference type="PROSITE" id="PS50076">
    <property type="entry name" value="DNAJ_2"/>
    <property type="match status" value="1"/>
</dbReference>
<dbReference type="PRINTS" id="PR00625">
    <property type="entry name" value="JDOMAIN"/>
</dbReference>
<dbReference type="CDD" id="cd10719">
    <property type="entry name" value="DnaJ_zf"/>
    <property type="match status" value="1"/>
</dbReference>
<name>U5H5D4_USTV1</name>
<proteinExistence type="predicted"/>
<evidence type="ECO:0000256" key="2">
    <source>
        <dbReference type="ARBA" id="ARBA00022737"/>
    </source>
</evidence>
<reference evidence="10 12" key="3">
    <citation type="journal article" date="2015" name="BMC Genomics">
        <title>Sex and parasites: genomic and transcriptomic analysis of Microbotryum lychnidis-dioicae, the biotrophic and plant-castrating anther smut fungus.</title>
        <authorList>
            <person name="Perlin M.H."/>
            <person name="Amselem J."/>
            <person name="Fontanillas E."/>
            <person name="Toh S.S."/>
            <person name="Chen Z."/>
            <person name="Goldberg J."/>
            <person name="Duplessis S."/>
            <person name="Henrissat B."/>
            <person name="Young S."/>
            <person name="Zeng Q."/>
            <person name="Aguileta G."/>
            <person name="Petit E."/>
            <person name="Badouin H."/>
            <person name="Andrews J."/>
            <person name="Razeeq D."/>
            <person name="Gabaldon T."/>
            <person name="Quesneville H."/>
            <person name="Giraud T."/>
            <person name="Hood M.E."/>
            <person name="Schultz D.J."/>
            <person name="Cuomo C.A."/>
        </authorList>
    </citation>
    <scope>NUCLEOTIDE SEQUENCE [LARGE SCALE GENOMIC DNA]</scope>
    <source>
        <strain evidence="10">P1A1 Lamole</strain>
        <strain evidence="12">p1A1 Lamole</strain>
    </source>
</reference>
<evidence type="ECO:0000256" key="4">
    <source>
        <dbReference type="ARBA" id="ARBA00022833"/>
    </source>
</evidence>
<dbReference type="FunFam" id="2.10.230.10:FF:000002">
    <property type="entry name" value="Molecular chaperone DnaJ"/>
    <property type="match status" value="1"/>
</dbReference>
<reference evidence="11" key="4">
    <citation type="submission" date="2015-06" db="UniProtKB">
        <authorList>
            <consortium name="EnsemblFungi"/>
        </authorList>
    </citation>
    <scope>IDENTIFICATION</scope>
</reference>
<keyword evidence="2" id="KW-0677">Repeat</keyword>
<dbReference type="InParanoid" id="U5H5D4"/>
<keyword evidence="1 6" id="KW-0479">Metal-binding</keyword>
<dbReference type="EnsemblFungi" id="MVLG_02509T0">
    <property type="protein sequence ID" value="MVLG_02509T0"/>
    <property type="gene ID" value="MVLG_02509"/>
</dbReference>
<dbReference type="SMART" id="SM00271">
    <property type="entry name" value="DnaJ"/>
    <property type="match status" value="1"/>
</dbReference>
<dbReference type="OrthoDB" id="550424at2759"/>
<evidence type="ECO:0000256" key="1">
    <source>
        <dbReference type="ARBA" id="ARBA00022723"/>
    </source>
</evidence>
<dbReference type="InterPro" id="IPR036869">
    <property type="entry name" value="J_dom_sf"/>
</dbReference>
<dbReference type="SUPFAM" id="SSF49493">
    <property type="entry name" value="HSP40/DnaJ peptide-binding domain"/>
    <property type="match status" value="2"/>
</dbReference>
<dbReference type="CDD" id="cd06257">
    <property type="entry name" value="DnaJ"/>
    <property type="match status" value="1"/>
</dbReference>
<dbReference type="InterPro" id="IPR002939">
    <property type="entry name" value="DnaJ_C"/>
</dbReference>
<evidence type="ECO:0000256" key="6">
    <source>
        <dbReference type="PROSITE-ProRule" id="PRU00546"/>
    </source>
</evidence>
<gene>
    <name evidence="10" type="ORF">MVLG_02509</name>
</gene>
<dbReference type="CDD" id="cd10747">
    <property type="entry name" value="DnaJ_C"/>
    <property type="match status" value="1"/>
</dbReference>
<dbReference type="PROSITE" id="PS51188">
    <property type="entry name" value="ZF_CR"/>
    <property type="match status" value="1"/>
</dbReference>
<evidence type="ECO:0000259" key="9">
    <source>
        <dbReference type="PROSITE" id="PS51188"/>
    </source>
</evidence>
<feature type="domain" description="J" evidence="8">
    <location>
        <begin position="8"/>
        <end position="81"/>
    </location>
</feature>
<keyword evidence="4 6" id="KW-0862">Zinc</keyword>
<dbReference type="InterPro" id="IPR044713">
    <property type="entry name" value="DNJA1/2-like"/>
</dbReference>
<feature type="region of interest" description="Disordered" evidence="7">
    <location>
        <begin position="393"/>
        <end position="446"/>
    </location>
</feature>
<reference evidence="12" key="1">
    <citation type="submission" date="2010-11" db="EMBL/GenBank/DDBJ databases">
        <title>The genome sequence of Microbotryum violaceum strain p1A1 Lamole.</title>
        <authorList>
            <person name="Cuomo C."/>
            <person name="Perlin M."/>
            <person name="Young S.K."/>
            <person name="Zeng Q."/>
            <person name="Gargeya S."/>
            <person name="Alvarado L."/>
            <person name="Berlin A."/>
            <person name="Chapman S.B."/>
            <person name="Chen Z."/>
            <person name="Freedman E."/>
            <person name="Gellesch M."/>
            <person name="Goldberg J."/>
            <person name="Griggs A."/>
            <person name="Gujja S."/>
            <person name="Heilman E."/>
            <person name="Heiman D."/>
            <person name="Howarth C."/>
            <person name="Mehta T."/>
            <person name="Neiman D."/>
            <person name="Pearson M."/>
            <person name="Roberts A."/>
            <person name="Saif S."/>
            <person name="Shea T."/>
            <person name="Shenoy N."/>
            <person name="Sisk P."/>
            <person name="Stolte C."/>
            <person name="Sykes S."/>
            <person name="White J."/>
            <person name="Yandava C."/>
            <person name="Haas B."/>
            <person name="Nusbaum C."/>
            <person name="Birren B."/>
        </authorList>
    </citation>
    <scope>NUCLEOTIDE SEQUENCE [LARGE SCALE GENOMIC DNA]</scope>
    <source>
        <strain evidence="12">p1A1 Lamole</strain>
    </source>
</reference>
<evidence type="ECO:0000313" key="11">
    <source>
        <dbReference type="EnsemblFungi" id="MVLG_02509T0"/>
    </source>
</evidence>
<evidence type="ECO:0000256" key="3">
    <source>
        <dbReference type="ARBA" id="ARBA00022771"/>
    </source>
</evidence>
<evidence type="ECO:0000256" key="5">
    <source>
        <dbReference type="ARBA" id="ARBA00023186"/>
    </source>
</evidence>
<evidence type="ECO:0000256" key="7">
    <source>
        <dbReference type="SAM" id="MobiDB-lite"/>
    </source>
</evidence>
<dbReference type="InterPro" id="IPR008971">
    <property type="entry name" value="HSP40/DnaJ_pept-bd"/>
</dbReference>
<dbReference type="FunCoup" id="U5H5D4">
    <property type="interactions" value="336"/>
</dbReference>
<dbReference type="GO" id="GO:0051082">
    <property type="term" value="F:unfolded protein binding"/>
    <property type="evidence" value="ECO:0007669"/>
    <property type="project" value="InterPro"/>
</dbReference>
<reference evidence="10" key="2">
    <citation type="submission" date="2010-11" db="EMBL/GenBank/DDBJ databases">
        <authorList>
            <consortium name="The Broad Institute Genome Sequencing Platform"/>
            <person name="Earl A."/>
            <person name="Ward D."/>
            <person name="Feldgarden M."/>
            <person name="Gevers D."/>
            <person name="Butler R."/>
            <person name="Young S.K."/>
            <person name="Zeng Q."/>
            <person name="Gargeya S."/>
            <person name="Fitzgerald M."/>
            <person name="Haas B."/>
            <person name="Abouelleil A."/>
            <person name="Alvarado L."/>
            <person name="Arachchi H.M."/>
            <person name="Berlin A."/>
            <person name="Brown A."/>
            <person name="Chapman S.B."/>
            <person name="Chen Z."/>
            <person name="Dunbar C."/>
            <person name="Freedman E."/>
            <person name="Gearin G."/>
            <person name="Gellesch M."/>
            <person name="Goldberg J."/>
            <person name="Griggs A."/>
            <person name="Gujja S."/>
            <person name="Heilman E."/>
            <person name="Heiman D."/>
            <person name="Howarth C."/>
            <person name="Larson L."/>
            <person name="Lui A."/>
            <person name="MacDonald P.J.P."/>
            <person name="Mehta T."/>
            <person name="Montmayeur A."/>
            <person name="Murphy C."/>
            <person name="Neiman D."/>
            <person name="Pearson M."/>
            <person name="Priest M."/>
            <person name="Roberts A."/>
            <person name="Saif S."/>
            <person name="Shea T."/>
            <person name="Shenoy N."/>
            <person name="Sisk P."/>
            <person name="Stolte C."/>
            <person name="Sykes S."/>
            <person name="White J."/>
            <person name="Yandava C."/>
            <person name="Wortman J."/>
            <person name="Nusbaum C."/>
            <person name="Birren B."/>
        </authorList>
    </citation>
    <scope>NUCLEOTIDE SEQUENCE</scope>
    <source>
        <strain evidence="10">P1A1 Lamole</strain>
    </source>
</reference>
<dbReference type="AlphaFoldDB" id="U5H5D4"/>
<keyword evidence="5" id="KW-0143">Chaperone</keyword>
<dbReference type="SUPFAM" id="SSF57938">
    <property type="entry name" value="DnaJ/Hsp40 cysteine-rich domain"/>
    <property type="match status" value="1"/>
</dbReference>
<dbReference type="Pfam" id="PF00684">
    <property type="entry name" value="DnaJ_CXXCXGXG"/>
    <property type="match status" value="1"/>
</dbReference>
<dbReference type="EMBL" id="GL541661">
    <property type="protein sequence ID" value="KDE07289.1"/>
    <property type="molecule type" value="Genomic_DNA"/>
</dbReference>
<dbReference type="HOGENOM" id="CLU_017633_10_0_1"/>
<dbReference type="OMA" id="EIQHAWE"/>
<evidence type="ECO:0000259" key="8">
    <source>
        <dbReference type="PROSITE" id="PS50076"/>
    </source>
</evidence>
<dbReference type="SUPFAM" id="SSF46565">
    <property type="entry name" value="Chaperone J-domain"/>
    <property type="match status" value="1"/>
</dbReference>
<feature type="domain" description="CR-type" evidence="9">
    <location>
        <begin position="148"/>
        <end position="232"/>
    </location>
</feature>
<dbReference type="InterPro" id="IPR036410">
    <property type="entry name" value="HSP_DnaJ_Cys-rich_dom_sf"/>
</dbReference>
<organism evidence="10">
    <name type="scientific">Microbotryum lychnidis-dioicae (strain p1A1 Lamole / MvSl-1064)</name>
    <name type="common">Anther smut fungus</name>
    <dbReference type="NCBI Taxonomy" id="683840"/>
    <lineage>
        <taxon>Eukaryota</taxon>
        <taxon>Fungi</taxon>
        <taxon>Dikarya</taxon>
        <taxon>Basidiomycota</taxon>
        <taxon>Pucciniomycotina</taxon>
        <taxon>Microbotryomycetes</taxon>
        <taxon>Microbotryales</taxon>
        <taxon>Microbotryaceae</taxon>
        <taxon>Microbotryum</taxon>
    </lineage>
</organism>
<dbReference type="Gene3D" id="2.60.260.20">
    <property type="entry name" value="Urease metallochaperone UreE, N-terminal domain"/>
    <property type="match status" value="2"/>
</dbReference>
<feature type="compositionally biased region" description="Gly residues" evidence="7">
    <location>
        <begin position="102"/>
        <end position="121"/>
    </location>
</feature>